<sequence length="133" mass="14913">MPCALSLPIAHFPILCAFTVQAWKRQVNTKALDFAAWGILHGTEPYPGFSADPKTIASWNERRSKLLGYIMSTIDETMADTFFQDISTVDVNDMWLRLIELFEPKQVLAPVPHKTRSRKAGTAMALGFQTVLT</sequence>
<gene>
    <name evidence="2" type="ORF">D9611_006262</name>
</gene>
<evidence type="ECO:0000313" key="2">
    <source>
        <dbReference type="EMBL" id="KAF5336192.1"/>
    </source>
</evidence>
<comment type="caution">
    <text evidence="2">The sequence shown here is derived from an EMBL/GenBank/DDBJ whole genome shotgun (WGS) entry which is preliminary data.</text>
</comment>
<protein>
    <submittedName>
        <fullName evidence="2">Uncharacterized protein</fullName>
    </submittedName>
</protein>
<dbReference type="Proteomes" id="UP000541558">
    <property type="component" value="Unassembled WGS sequence"/>
</dbReference>
<feature type="signal peptide" evidence="1">
    <location>
        <begin position="1"/>
        <end position="17"/>
    </location>
</feature>
<keyword evidence="3" id="KW-1185">Reference proteome</keyword>
<dbReference type="EMBL" id="JAACJK010000059">
    <property type="protein sequence ID" value="KAF5336192.1"/>
    <property type="molecule type" value="Genomic_DNA"/>
</dbReference>
<feature type="chain" id="PRO_5034897733" evidence="1">
    <location>
        <begin position="18"/>
        <end position="133"/>
    </location>
</feature>
<reference evidence="2 3" key="1">
    <citation type="journal article" date="2020" name="ISME J.">
        <title>Uncovering the hidden diversity of litter-decomposition mechanisms in mushroom-forming fungi.</title>
        <authorList>
            <person name="Floudas D."/>
            <person name="Bentzer J."/>
            <person name="Ahren D."/>
            <person name="Johansson T."/>
            <person name="Persson P."/>
            <person name="Tunlid A."/>
        </authorList>
    </citation>
    <scope>NUCLEOTIDE SEQUENCE [LARGE SCALE GENOMIC DNA]</scope>
    <source>
        <strain evidence="2 3">CBS 175.51</strain>
    </source>
</reference>
<evidence type="ECO:0000256" key="1">
    <source>
        <dbReference type="SAM" id="SignalP"/>
    </source>
</evidence>
<accession>A0A8H5FGY7</accession>
<keyword evidence="1" id="KW-0732">Signal</keyword>
<organism evidence="2 3">
    <name type="scientific">Ephemerocybe angulata</name>
    <dbReference type="NCBI Taxonomy" id="980116"/>
    <lineage>
        <taxon>Eukaryota</taxon>
        <taxon>Fungi</taxon>
        <taxon>Dikarya</taxon>
        <taxon>Basidiomycota</taxon>
        <taxon>Agaricomycotina</taxon>
        <taxon>Agaricomycetes</taxon>
        <taxon>Agaricomycetidae</taxon>
        <taxon>Agaricales</taxon>
        <taxon>Agaricineae</taxon>
        <taxon>Psathyrellaceae</taxon>
        <taxon>Ephemerocybe</taxon>
    </lineage>
</organism>
<dbReference type="OrthoDB" id="3057169at2759"/>
<name>A0A8H5FGY7_9AGAR</name>
<evidence type="ECO:0000313" key="3">
    <source>
        <dbReference type="Proteomes" id="UP000541558"/>
    </source>
</evidence>
<proteinExistence type="predicted"/>
<dbReference type="AlphaFoldDB" id="A0A8H5FGY7"/>